<dbReference type="PANTHER" id="PTHR48219:SF2">
    <property type="entry name" value="VACUOLAR PROTEIN SORTING-ASSOCIATED PROTEIN 62"/>
    <property type="match status" value="1"/>
</dbReference>
<dbReference type="InterPro" id="IPR009291">
    <property type="entry name" value="Vps62"/>
</dbReference>
<keyword evidence="1" id="KW-0732">Signal</keyword>
<feature type="signal peptide" evidence="1">
    <location>
        <begin position="1"/>
        <end position="21"/>
    </location>
</feature>
<name>A0ABR0SWK0_9HYPO</name>
<evidence type="ECO:0000313" key="3">
    <source>
        <dbReference type="Proteomes" id="UP001338125"/>
    </source>
</evidence>
<gene>
    <name evidence="2" type="ORF">PT974_01886</name>
</gene>
<comment type="caution">
    <text evidence="2">The sequence shown here is derived from an EMBL/GenBank/DDBJ whole genome shotgun (WGS) entry which is preliminary data.</text>
</comment>
<evidence type="ECO:0000256" key="1">
    <source>
        <dbReference type="SAM" id="SignalP"/>
    </source>
</evidence>
<protein>
    <submittedName>
        <fullName evidence="2">Uncharacterized protein</fullName>
    </submittedName>
</protein>
<dbReference type="PANTHER" id="PTHR48219">
    <property type="entry name" value="VACUOLAR PROTEIN SORTING-ASSOCIATED PROTEIN 62-RELATED"/>
    <property type="match status" value="1"/>
</dbReference>
<organism evidence="2 3">
    <name type="scientific">Cladobotryum mycophilum</name>
    <dbReference type="NCBI Taxonomy" id="491253"/>
    <lineage>
        <taxon>Eukaryota</taxon>
        <taxon>Fungi</taxon>
        <taxon>Dikarya</taxon>
        <taxon>Ascomycota</taxon>
        <taxon>Pezizomycotina</taxon>
        <taxon>Sordariomycetes</taxon>
        <taxon>Hypocreomycetidae</taxon>
        <taxon>Hypocreales</taxon>
        <taxon>Hypocreaceae</taxon>
        <taxon>Cladobotryum</taxon>
    </lineage>
</organism>
<dbReference type="EMBL" id="JAVFKD010000002">
    <property type="protein sequence ID" value="KAK5996551.1"/>
    <property type="molecule type" value="Genomic_DNA"/>
</dbReference>
<dbReference type="Pfam" id="PF06101">
    <property type="entry name" value="Vps62"/>
    <property type="match status" value="1"/>
</dbReference>
<evidence type="ECO:0000313" key="2">
    <source>
        <dbReference type="EMBL" id="KAK5996551.1"/>
    </source>
</evidence>
<feature type="chain" id="PRO_5045556603" evidence="1">
    <location>
        <begin position="22"/>
        <end position="417"/>
    </location>
</feature>
<reference evidence="2 3" key="1">
    <citation type="submission" date="2024-01" db="EMBL/GenBank/DDBJ databases">
        <title>Complete genome of Cladobotryum mycophilum ATHUM6906.</title>
        <authorList>
            <person name="Christinaki A.C."/>
            <person name="Myridakis A.I."/>
            <person name="Kouvelis V.N."/>
        </authorList>
    </citation>
    <scope>NUCLEOTIDE SEQUENCE [LARGE SCALE GENOMIC DNA]</scope>
    <source>
        <strain evidence="2 3">ATHUM6906</strain>
    </source>
</reference>
<dbReference type="Proteomes" id="UP001338125">
    <property type="component" value="Unassembled WGS sequence"/>
</dbReference>
<keyword evidence="3" id="KW-1185">Reference proteome</keyword>
<accession>A0ABR0SWK0</accession>
<dbReference type="SUPFAM" id="SSF56973">
    <property type="entry name" value="Aerolisin/ETX pore-forming domain"/>
    <property type="match status" value="1"/>
</dbReference>
<proteinExistence type="predicted"/>
<sequence length="417" mass="46127">MKAISLIKLFFSVSSLAIAQAAPAPTFSYHDYGEIRVAMTSSYKKLWVETDISMYHPVGDDEFRALGSIISNITTDVVNNKRVTILVALNPNQKPQNASMPALKEPLADKWRDIWFTKAGASVVNQTEVWRPTAPDGYTCLGDVGTVGLEPKYDKIWCYEAPGTKSRDGSFWEIMPGSAIDVAGSDHVALYAGTFHAAEAESFNNSKLGFPDVDPLVFALPFPKNFIELNSPTPNVSASNLPYKGQIYDETLQAQIVLPLTAFYQPDDPRILRNIRNPFYNITKRAAWQVEGIWENYSAGNLQRSEEIEYGLSNTESQSMEHTTGISLSASYGTSLASFSVSLNYQFTHSSSSSFTEYHVSKKKEDFAVPPNYATVLYCKLFRMQVAMRDGAVVHQSESLSSGELRLAGVALSRKKG</sequence>